<feature type="transmembrane region" description="Helical" evidence="8">
    <location>
        <begin position="320"/>
        <end position="347"/>
    </location>
</feature>
<dbReference type="PANTHER" id="PTHR21716">
    <property type="entry name" value="TRANSMEMBRANE PROTEIN"/>
    <property type="match status" value="1"/>
</dbReference>
<reference evidence="9 10" key="1">
    <citation type="journal article" date="2019" name="Nat. Med.">
        <title>A library of human gut bacterial isolates paired with longitudinal multiomics data enables mechanistic microbiome research.</title>
        <authorList>
            <person name="Poyet M."/>
            <person name="Groussin M."/>
            <person name="Gibbons S.M."/>
            <person name="Avila-Pacheco J."/>
            <person name="Jiang X."/>
            <person name="Kearney S.M."/>
            <person name="Perrotta A.R."/>
            <person name="Berdy B."/>
            <person name="Zhao S."/>
            <person name="Lieberman T.D."/>
            <person name="Swanson P.K."/>
            <person name="Smith M."/>
            <person name="Roesemann S."/>
            <person name="Alexander J.E."/>
            <person name="Rich S.A."/>
            <person name="Livny J."/>
            <person name="Vlamakis H."/>
            <person name="Clish C."/>
            <person name="Bullock K."/>
            <person name="Deik A."/>
            <person name="Scott J."/>
            <person name="Pierce K.A."/>
            <person name="Xavier R.J."/>
            <person name="Alm E.J."/>
        </authorList>
    </citation>
    <scope>NUCLEOTIDE SEQUENCE [LARGE SCALE GENOMIC DNA]</scope>
    <source>
        <strain evidence="9 10">BIOML-A198</strain>
    </source>
</reference>
<dbReference type="AlphaFoldDB" id="A0A9X5ANM8"/>
<dbReference type="Proteomes" id="UP000487649">
    <property type="component" value="Unassembled WGS sequence"/>
</dbReference>
<dbReference type="EMBL" id="WMQE01000018">
    <property type="protein sequence ID" value="MTK21538.1"/>
    <property type="molecule type" value="Genomic_DNA"/>
</dbReference>
<protein>
    <submittedName>
        <fullName evidence="9">AI-2E family transporter</fullName>
    </submittedName>
</protein>
<evidence type="ECO:0000256" key="7">
    <source>
        <dbReference type="ARBA" id="ARBA00023136"/>
    </source>
</evidence>
<feature type="transmembrane region" description="Helical" evidence="8">
    <location>
        <begin position="76"/>
        <end position="101"/>
    </location>
</feature>
<comment type="caution">
    <text evidence="9">The sequence shown here is derived from an EMBL/GenBank/DDBJ whole genome shotgun (WGS) entry which is preliminary data.</text>
</comment>
<comment type="subcellular location">
    <subcellularLocation>
        <location evidence="1">Cell membrane</location>
        <topology evidence="1">Multi-pass membrane protein</topology>
    </subcellularLocation>
</comment>
<evidence type="ECO:0000256" key="3">
    <source>
        <dbReference type="ARBA" id="ARBA00022448"/>
    </source>
</evidence>
<dbReference type="RefSeq" id="WP_006785197.1">
    <property type="nucleotide sequence ID" value="NZ_CAJJOK010000020.1"/>
</dbReference>
<feature type="transmembrane region" description="Helical" evidence="8">
    <location>
        <begin position="277"/>
        <end position="300"/>
    </location>
</feature>
<comment type="similarity">
    <text evidence="2">Belongs to the autoinducer-2 exporter (AI-2E) (TC 2.A.86) family.</text>
</comment>
<feature type="transmembrane region" description="Helical" evidence="8">
    <location>
        <begin position="42"/>
        <end position="64"/>
    </location>
</feature>
<evidence type="ECO:0000256" key="4">
    <source>
        <dbReference type="ARBA" id="ARBA00022475"/>
    </source>
</evidence>
<sequence>MKKSEETLNFKLINRVVLLIGILVGVQVIKICFPIIKPVISALNLIISPFIIAISLAYLLNPLVDFFCRLHFKRSYAILVTFVSIVGGLFYAIFSLIPYLIVNIQEVLNSMPMLIEKVELLISNLNLDYIDIYKFDFSSLFSENSKFFTLFSSFLSRAGSWLSSASSSFTMIIGMLFLVPILLYYILNNFYELRNRIKNYLITHRHIQFFNILKESEEVVRGYVSGTLAVSLALSIIASIYFALIGLDNAVVFGVLIGFLNIIPYVGQIIGTIPAALFGLTVSIWTPVYVIIGVLALNFIEGNFIKPLVFSKAVDFHPIILLTLIIIGGQIFGVIGMIFIIPIAGIIKIILRYSKDVYFEYRSKKNNELN</sequence>
<dbReference type="GeneID" id="60058630"/>
<keyword evidence="5 8" id="KW-0812">Transmembrane</keyword>
<keyword evidence="7 8" id="KW-0472">Membrane</keyword>
<accession>A0A9X5ANM8</accession>
<dbReference type="PANTHER" id="PTHR21716:SF53">
    <property type="entry name" value="PERMEASE PERM-RELATED"/>
    <property type="match status" value="1"/>
</dbReference>
<evidence type="ECO:0000256" key="6">
    <source>
        <dbReference type="ARBA" id="ARBA00022989"/>
    </source>
</evidence>
<proteinExistence type="inferred from homology"/>
<feature type="transmembrane region" description="Helical" evidence="8">
    <location>
        <begin position="223"/>
        <end position="244"/>
    </location>
</feature>
<evidence type="ECO:0000256" key="2">
    <source>
        <dbReference type="ARBA" id="ARBA00009773"/>
    </source>
</evidence>
<feature type="transmembrane region" description="Helical" evidence="8">
    <location>
        <begin position="250"/>
        <end position="270"/>
    </location>
</feature>
<keyword evidence="6 8" id="KW-1133">Transmembrane helix</keyword>
<evidence type="ECO:0000256" key="8">
    <source>
        <dbReference type="SAM" id="Phobius"/>
    </source>
</evidence>
<organism evidence="9 10">
    <name type="scientific">Turicibacter sanguinis</name>
    <dbReference type="NCBI Taxonomy" id="154288"/>
    <lineage>
        <taxon>Bacteria</taxon>
        <taxon>Bacillati</taxon>
        <taxon>Bacillota</taxon>
        <taxon>Erysipelotrichia</taxon>
        <taxon>Erysipelotrichales</taxon>
        <taxon>Turicibacteraceae</taxon>
        <taxon>Turicibacter</taxon>
    </lineage>
</organism>
<name>A0A9X5ANM8_9FIRM</name>
<evidence type="ECO:0000256" key="5">
    <source>
        <dbReference type="ARBA" id="ARBA00022692"/>
    </source>
</evidence>
<keyword evidence="3" id="KW-0813">Transport</keyword>
<feature type="transmembrane region" description="Helical" evidence="8">
    <location>
        <begin position="161"/>
        <end position="187"/>
    </location>
</feature>
<evidence type="ECO:0000313" key="9">
    <source>
        <dbReference type="EMBL" id="MTK21538.1"/>
    </source>
</evidence>
<feature type="transmembrane region" description="Helical" evidence="8">
    <location>
        <begin position="12"/>
        <end position="36"/>
    </location>
</feature>
<evidence type="ECO:0000256" key="1">
    <source>
        <dbReference type="ARBA" id="ARBA00004651"/>
    </source>
</evidence>
<dbReference type="GO" id="GO:0005886">
    <property type="term" value="C:plasma membrane"/>
    <property type="evidence" value="ECO:0007669"/>
    <property type="project" value="UniProtKB-SubCell"/>
</dbReference>
<dbReference type="InterPro" id="IPR002549">
    <property type="entry name" value="AI-2E-like"/>
</dbReference>
<gene>
    <name evidence="9" type="ORF">GMA92_08905</name>
</gene>
<evidence type="ECO:0000313" key="10">
    <source>
        <dbReference type="Proteomes" id="UP000487649"/>
    </source>
</evidence>
<dbReference type="Pfam" id="PF01594">
    <property type="entry name" value="AI-2E_transport"/>
    <property type="match status" value="1"/>
</dbReference>
<keyword evidence="4" id="KW-1003">Cell membrane</keyword>